<keyword evidence="1" id="KW-1133">Transmembrane helix</keyword>
<keyword evidence="1" id="KW-0472">Membrane</keyword>
<feature type="transmembrane region" description="Helical" evidence="1">
    <location>
        <begin position="112"/>
        <end position="130"/>
    </location>
</feature>
<feature type="transmembrane region" description="Helical" evidence="1">
    <location>
        <begin position="40"/>
        <end position="59"/>
    </location>
</feature>
<comment type="caution">
    <text evidence="2">The sequence shown here is derived from an EMBL/GenBank/DDBJ whole genome shotgun (WGS) entry which is preliminary data.</text>
</comment>
<dbReference type="EMBL" id="CABM01000050">
    <property type="protein sequence ID" value="CBH98318.1"/>
    <property type="molecule type" value="Genomic_DNA"/>
</dbReference>
<feature type="transmembrane region" description="Helical" evidence="1">
    <location>
        <begin position="189"/>
        <end position="212"/>
    </location>
</feature>
<evidence type="ECO:0000313" key="2">
    <source>
        <dbReference type="EMBL" id="CBH98318.1"/>
    </source>
</evidence>
<dbReference type="Pfam" id="PF07077">
    <property type="entry name" value="DUF1345"/>
    <property type="match status" value="1"/>
</dbReference>
<proteinExistence type="predicted"/>
<evidence type="ECO:0008006" key="3">
    <source>
        <dbReference type="Google" id="ProtNLM"/>
    </source>
</evidence>
<organism evidence="2">
    <name type="scientific">mine drainage metagenome</name>
    <dbReference type="NCBI Taxonomy" id="410659"/>
    <lineage>
        <taxon>unclassified sequences</taxon>
        <taxon>metagenomes</taxon>
        <taxon>ecological metagenomes</taxon>
    </lineage>
</organism>
<accession>E6PTR1</accession>
<protein>
    <recommendedName>
        <fullName evidence="3">DUF1345 domain-containing protein</fullName>
    </recommendedName>
</protein>
<name>E6PTR1_9ZZZZ</name>
<reference evidence="2" key="1">
    <citation type="submission" date="2009-10" db="EMBL/GenBank/DDBJ databases">
        <title>Diversity of trophic interactions inside an arsenic-rich microbial ecosystem.</title>
        <authorList>
            <person name="Bertin P.N."/>
            <person name="Heinrich-Salmeron A."/>
            <person name="Pelletier E."/>
            <person name="Goulhen-Chollet F."/>
            <person name="Arsene-Ploetze F."/>
            <person name="Gallien S."/>
            <person name="Calteau A."/>
            <person name="Vallenet D."/>
            <person name="Casiot C."/>
            <person name="Chane-Woon-Ming B."/>
            <person name="Giloteaux L."/>
            <person name="Barakat M."/>
            <person name="Bonnefoy V."/>
            <person name="Bruneel O."/>
            <person name="Chandler M."/>
            <person name="Cleiss J."/>
            <person name="Duran R."/>
            <person name="Elbaz-Poulichet F."/>
            <person name="Fonknechten N."/>
            <person name="Lauga B."/>
            <person name="Mornico D."/>
            <person name="Ortet P."/>
            <person name="Schaeffer C."/>
            <person name="Siguier P."/>
            <person name="Alexander Thil Smith A."/>
            <person name="Van Dorsselaer A."/>
            <person name="Weissenbach J."/>
            <person name="Medigue C."/>
            <person name="Le Paslier D."/>
        </authorList>
    </citation>
    <scope>NUCLEOTIDE SEQUENCE</scope>
</reference>
<gene>
    <name evidence="2" type="ORF">CARN2_3794</name>
</gene>
<evidence type="ECO:0000256" key="1">
    <source>
        <dbReference type="SAM" id="Phobius"/>
    </source>
</evidence>
<dbReference type="AlphaFoldDB" id="E6PTR1"/>
<dbReference type="InterPro" id="IPR009781">
    <property type="entry name" value="DUF1345"/>
</dbReference>
<keyword evidence="1" id="KW-0812">Transmembrane</keyword>
<sequence>MPRLTRLPMVLLSRPRLGAALVLGLPLFVALDTTLTTGHALLLAFDLACAAYLGAIALMMSRTTPEAMRRRAELQTEGRWTVLVFSLLISAVVLLSLKTELLASKHNSPLDLLLAGVSIVLSWMFFSVVFTQDYAHGDHRGRLQGKPCLQFPGDVEPDYWDYLYFAMNLSMAFQTSDVNILDRSLRRVALLHGVVAFFFNVFIVALMVNVVAGVL</sequence>
<feature type="transmembrane region" description="Helical" evidence="1">
    <location>
        <begin position="80"/>
        <end position="97"/>
    </location>
</feature>